<evidence type="ECO:0000313" key="1">
    <source>
        <dbReference type="EMBL" id="CAF1658756.1"/>
    </source>
</evidence>
<accession>A0A8S2XUX8</accession>
<dbReference type="AlphaFoldDB" id="A0A8S2XUX8"/>
<evidence type="ECO:0000313" key="2">
    <source>
        <dbReference type="EMBL" id="CAF4513903.1"/>
    </source>
</evidence>
<dbReference type="PANTHER" id="PTHR46954:SF1">
    <property type="entry name" value="C2H2-TYPE DOMAIN-CONTAINING PROTEIN"/>
    <property type="match status" value="1"/>
</dbReference>
<dbReference type="EMBL" id="CAJNOK010069127">
    <property type="protein sequence ID" value="CAF1658756.1"/>
    <property type="molecule type" value="Genomic_DNA"/>
</dbReference>
<name>A0A8S2XUX8_9BILA</name>
<reference evidence="2" key="1">
    <citation type="submission" date="2021-02" db="EMBL/GenBank/DDBJ databases">
        <authorList>
            <person name="Nowell W R."/>
        </authorList>
    </citation>
    <scope>NUCLEOTIDE SEQUENCE</scope>
</reference>
<dbReference type="Proteomes" id="UP000677228">
    <property type="component" value="Unassembled WGS sequence"/>
</dbReference>
<protein>
    <submittedName>
        <fullName evidence="2">Uncharacterized protein</fullName>
    </submittedName>
</protein>
<comment type="caution">
    <text evidence="2">The sequence shown here is derived from an EMBL/GenBank/DDBJ whole genome shotgun (WGS) entry which is preliminary data.</text>
</comment>
<feature type="non-terminal residue" evidence="2">
    <location>
        <position position="1"/>
    </location>
</feature>
<organism evidence="2 3">
    <name type="scientific">Didymodactylos carnosus</name>
    <dbReference type="NCBI Taxonomy" id="1234261"/>
    <lineage>
        <taxon>Eukaryota</taxon>
        <taxon>Metazoa</taxon>
        <taxon>Spiralia</taxon>
        <taxon>Gnathifera</taxon>
        <taxon>Rotifera</taxon>
        <taxon>Eurotatoria</taxon>
        <taxon>Bdelloidea</taxon>
        <taxon>Philodinida</taxon>
        <taxon>Philodinidae</taxon>
        <taxon>Didymodactylos</taxon>
    </lineage>
</organism>
<dbReference type="PANTHER" id="PTHR46954">
    <property type="entry name" value="C2H2-TYPE DOMAIN-CONTAINING PROTEIN"/>
    <property type="match status" value="1"/>
</dbReference>
<dbReference type="Proteomes" id="UP000682733">
    <property type="component" value="Unassembled WGS sequence"/>
</dbReference>
<sequence length="128" mass="14149">NEQIAALSKLNNTGLCTIENKKDMDILHNKRSNLNKKTNQLISNRAAQTRIRKNRKLQMKHLLDNHPEIAKELSGFTNIGVGRPSIKATDPGLLGAIMDIANPGVVAADERRRTAVIRSCLSLDALKE</sequence>
<proteinExistence type="predicted"/>
<evidence type="ECO:0000313" key="3">
    <source>
        <dbReference type="Proteomes" id="UP000682733"/>
    </source>
</evidence>
<dbReference type="EMBL" id="CAJOBA010099131">
    <property type="protein sequence ID" value="CAF4513903.1"/>
    <property type="molecule type" value="Genomic_DNA"/>
</dbReference>
<gene>
    <name evidence="1" type="ORF">OVA965_LOCUS45188</name>
    <name evidence="2" type="ORF">TMI583_LOCUS48454</name>
</gene>